<evidence type="ECO:0000259" key="1">
    <source>
        <dbReference type="PROSITE" id="PS50263"/>
    </source>
</evidence>
<accession>A0A0F9BCU3</accession>
<dbReference type="GO" id="GO:0106008">
    <property type="term" value="F:2-oxoglutaramate amidase activity"/>
    <property type="evidence" value="ECO:0007669"/>
    <property type="project" value="TreeGrafter"/>
</dbReference>
<organism evidence="2">
    <name type="scientific">marine sediment metagenome</name>
    <dbReference type="NCBI Taxonomy" id="412755"/>
    <lineage>
        <taxon>unclassified sequences</taxon>
        <taxon>metagenomes</taxon>
        <taxon>ecological metagenomes</taxon>
    </lineage>
</organism>
<dbReference type="AlphaFoldDB" id="A0A0F9BCU3"/>
<dbReference type="EMBL" id="LAZR01041556">
    <property type="protein sequence ID" value="KKL11672.1"/>
    <property type="molecule type" value="Genomic_DNA"/>
</dbReference>
<dbReference type="InterPro" id="IPR052737">
    <property type="entry name" value="Omega-amidase_YafV"/>
</dbReference>
<evidence type="ECO:0000313" key="2">
    <source>
        <dbReference type="EMBL" id="KKL11672.1"/>
    </source>
</evidence>
<comment type="caution">
    <text evidence="2">The sequence shown here is derived from an EMBL/GenBank/DDBJ whole genome shotgun (WGS) entry which is preliminary data.</text>
</comment>
<sequence>MDTAWHDPEGNITRADELVAEAAERNADVAVLPEMCTSGFSMDPEKAAEPEGGQSVMGLASIARNNRINLIAGVALRESGQEKARNSALVFNRKGEIVSRYTKCHPFSPSGEDLRYEAGVDPVVFELEGVRSSVFICYDLRFPEIMRSVAESVQVMYVIANWPAGRARHWHTLLTARAIENQCFVLGVNRTGTDGNGIVYEGGSLAVGPTGMVLLRAGAAEGVELVEFDPAETEQARAEFPALKDRRF</sequence>
<proteinExistence type="predicted"/>
<dbReference type="PROSITE" id="PS50263">
    <property type="entry name" value="CN_HYDROLASE"/>
    <property type="match status" value="1"/>
</dbReference>
<dbReference type="GO" id="GO:0050152">
    <property type="term" value="F:omega-amidase activity"/>
    <property type="evidence" value="ECO:0007669"/>
    <property type="project" value="TreeGrafter"/>
</dbReference>
<dbReference type="PANTHER" id="PTHR47799">
    <property type="entry name" value="OMEGA-AMIDASE YAFV"/>
    <property type="match status" value="1"/>
</dbReference>
<reference evidence="2" key="1">
    <citation type="journal article" date="2015" name="Nature">
        <title>Complex archaea that bridge the gap between prokaryotes and eukaryotes.</title>
        <authorList>
            <person name="Spang A."/>
            <person name="Saw J.H."/>
            <person name="Jorgensen S.L."/>
            <person name="Zaremba-Niedzwiedzka K."/>
            <person name="Martijn J."/>
            <person name="Lind A.E."/>
            <person name="van Eijk R."/>
            <person name="Schleper C."/>
            <person name="Guy L."/>
            <person name="Ettema T.J."/>
        </authorList>
    </citation>
    <scope>NUCLEOTIDE SEQUENCE</scope>
</reference>
<dbReference type="InterPro" id="IPR036526">
    <property type="entry name" value="C-N_Hydrolase_sf"/>
</dbReference>
<dbReference type="PANTHER" id="PTHR47799:SF1">
    <property type="entry name" value="OMEGA-AMIDASE YAFV"/>
    <property type="match status" value="1"/>
</dbReference>
<gene>
    <name evidence="2" type="ORF">LCGC14_2543410</name>
</gene>
<dbReference type="Pfam" id="PF00795">
    <property type="entry name" value="CN_hydrolase"/>
    <property type="match status" value="1"/>
</dbReference>
<name>A0A0F9BCU3_9ZZZZ</name>
<dbReference type="CDD" id="cd07583">
    <property type="entry name" value="nitrilase_5"/>
    <property type="match status" value="1"/>
</dbReference>
<dbReference type="InterPro" id="IPR003010">
    <property type="entry name" value="C-N_Hydrolase"/>
</dbReference>
<dbReference type="Gene3D" id="3.60.110.10">
    <property type="entry name" value="Carbon-nitrogen hydrolase"/>
    <property type="match status" value="1"/>
</dbReference>
<dbReference type="SUPFAM" id="SSF56317">
    <property type="entry name" value="Carbon-nitrogen hydrolase"/>
    <property type="match status" value="1"/>
</dbReference>
<feature type="domain" description="CN hydrolase" evidence="1">
    <location>
        <begin position="1"/>
        <end position="230"/>
    </location>
</feature>
<protein>
    <recommendedName>
        <fullName evidence="1">CN hydrolase domain-containing protein</fullName>
    </recommendedName>
</protein>